<dbReference type="OrthoDB" id="9761577at2"/>
<reference evidence="1 2" key="1">
    <citation type="journal article" date="2008" name="Int. J. Syst. Evol. Microbiol.">
        <title>Description of Roseateles aquatilis sp. nov. and Roseateles terrae sp. nov., in the class Betaproteobacteria, and emended description of the genus Roseateles.</title>
        <authorList>
            <person name="Gomila M."/>
            <person name="Bowien B."/>
            <person name="Falsen E."/>
            <person name="Moore E.R."/>
            <person name="Lalucat J."/>
        </authorList>
    </citation>
    <scope>NUCLEOTIDE SEQUENCE [LARGE SCALE GENOMIC DNA]</scope>
    <source>
        <strain evidence="1 2">CCUG 48205</strain>
    </source>
</reference>
<protein>
    <recommendedName>
        <fullName evidence="3">Glutathionylspermidine synthase pre-ATP-grasp-like domain-containing protein</fullName>
    </recommendedName>
</protein>
<evidence type="ECO:0008006" key="3">
    <source>
        <dbReference type="Google" id="ProtNLM"/>
    </source>
</evidence>
<dbReference type="RefSeq" id="WP_088386255.1">
    <property type="nucleotide sequence ID" value="NZ_NIOF01000009.1"/>
</dbReference>
<keyword evidence="2" id="KW-1185">Reference proteome</keyword>
<organism evidence="1 2">
    <name type="scientific">Roseateles aquatilis</name>
    <dbReference type="NCBI Taxonomy" id="431061"/>
    <lineage>
        <taxon>Bacteria</taxon>
        <taxon>Pseudomonadati</taxon>
        <taxon>Pseudomonadota</taxon>
        <taxon>Betaproteobacteria</taxon>
        <taxon>Burkholderiales</taxon>
        <taxon>Sphaerotilaceae</taxon>
        <taxon>Roseateles</taxon>
    </lineage>
</organism>
<dbReference type="AlphaFoldDB" id="A0A246J4U6"/>
<name>A0A246J4U6_9BURK</name>
<evidence type="ECO:0000313" key="2">
    <source>
        <dbReference type="Proteomes" id="UP000197468"/>
    </source>
</evidence>
<gene>
    <name evidence="1" type="ORF">CDN99_17870</name>
</gene>
<accession>A0A246J4U6</accession>
<proteinExistence type="predicted"/>
<sequence length="450" mass="49914">MLTTPGWAASSPLNAGWWNDTRRGLDERGFCNGLGEFSVEPLQVDAALYEHTCRDLPRLLTLARRWAHATGDSLRWARPDQRDLVAAYLDGPRRPVVARPDGIFVDGQLKLLELNIDSGVGGCFEVDYVQERFRLLLPDDRLHAPPVIPVLCELLRSLRQQCDERVFNLALITYPHFRPYHAALVHRLAETLDREVPGCRARVVLADDLRAGPQWMTDGERDYQFIWRFGALTHPPQAMAPVIAALAAARHTRTCVMSDPADLGVDGKLILASLSEAVDPGDTRAHTPALSQDERALIAAYVPWTRFVGPREVSFRGRGHELQALLEAERGLFVLKRSHSKSTEHVHLGAECSQADWSGLLGRAFEERGQWIAQENLRSPQLPFAYVDAQGAVASTPGSFTYNPFVFGERCAAPLIRIERNPMQRKVAMAVSSAMAITGTLVKAPPPSIS</sequence>
<dbReference type="EMBL" id="NIOF01000009">
    <property type="protein sequence ID" value="OWQ87472.1"/>
    <property type="molecule type" value="Genomic_DNA"/>
</dbReference>
<dbReference type="Proteomes" id="UP000197468">
    <property type="component" value="Unassembled WGS sequence"/>
</dbReference>
<dbReference type="SUPFAM" id="SSF56059">
    <property type="entry name" value="Glutathione synthetase ATP-binding domain-like"/>
    <property type="match status" value="1"/>
</dbReference>
<comment type="caution">
    <text evidence="1">The sequence shown here is derived from an EMBL/GenBank/DDBJ whole genome shotgun (WGS) entry which is preliminary data.</text>
</comment>
<evidence type="ECO:0000313" key="1">
    <source>
        <dbReference type="EMBL" id="OWQ87472.1"/>
    </source>
</evidence>